<reference evidence="6 7" key="1">
    <citation type="submission" date="2018-06" db="EMBL/GenBank/DDBJ databases">
        <title>Genomic Encyclopedia of Archaeal and Bacterial Type Strains, Phase II (KMG-II): from individual species to whole genera.</title>
        <authorList>
            <person name="Goeker M."/>
        </authorList>
    </citation>
    <scope>NUCLEOTIDE SEQUENCE [LARGE SCALE GENOMIC DNA]</scope>
    <source>
        <strain evidence="6 7">DSM 23446</strain>
    </source>
</reference>
<comment type="caution">
    <text evidence="6">The sequence shown here is derived from an EMBL/GenBank/DDBJ whole genome shotgun (WGS) entry which is preliminary data.</text>
</comment>
<dbReference type="EMBL" id="QLLK01000002">
    <property type="protein sequence ID" value="RAI93768.1"/>
    <property type="molecule type" value="Genomic_DNA"/>
</dbReference>
<dbReference type="Pfam" id="PF13646">
    <property type="entry name" value="HEAT_2"/>
    <property type="match status" value="2"/>
</dbReference>
<dbReference type="InterPro" id="IPR011989">
    <property type="entry name" value="ARM-like"/>
</dbReference>
<evidence type="ECO:0000256" key="1">
    <source>
        <dbReference type="ARBA" id="ARBA00022617"/>
    </source>
</evidence>
<feature type="domain" description="Cytochrome c" evidence="5">
    <location>
        <begin position="999"/>
        <end position="1135"/>
    </location>
</feature>
<sequence>MSQPKIKLHYAKIILAAAIPLLISCSKTDKVDLRERTLTKEEIAPMVQAAESGINATLSPGLKLSLWAVDSLVYDPISIQVTDDGSLYYTRTNRQKNSEFDIRGHQEWEIESISLQTIDEKRAFLQKTLSPEMSDKNTWLADVNGDGSHDWRDMTVEREELYRLEDKDGDGLADYSQIMVQDFSDVTNDVAGALLKLDDNLFIGVGPDVWRLTDKNGDGIMDEKESISHGYGVHIGFGGHGMSGLELGPDGRIYWGIGDIGFNGVGPDGTEWKYPNRGVVARSNPDGSDFEVFAMGVRNTHEFTFDAYNNLISVDNDGDHPGESERLVYLVNGSDTGWRTNWQFGKYRDPDNNTYKVWMDEKLFIPRHEGQAAYITPPIQNYINGPTGMVYNPGTALAEKWKNTFFVASFVGNPTRSGIHAFKLEPDGASFKMSQTENVMSGVLATGLDFGPDGSLYFADWIEGWNTKNYGRVWKIEDEAGANWEARKITAQVMKTDFKTLTDDALSGYLSDEDMRIRRKAQFELAKRGDKGMAVFKTAIAQKSNQFARIHGIVGISQLARMEKMDYADALIPLLKDQDAEIRAQAAKWLGDIKYAKAGDALMPLLTDNEIRVRFFASEALGRIAYEPAINGLIEVLEANNDEDAFLRHAASLALARINKKQPILALASHPSDAVRLGAVLALRRMADPGIATFLADNNEYIVTEAARAINDDFSIEGALPALGDLLVTTKFENEPLIRRAISANLRVGNQKSLDNLKAYIAKPNVNPVLKAEAIATLGTWAKPSVLDRVDGRNRGAVERDLAPIQSSVKETLISALNDRNEEIRVASVKAIGKLKIADAEPKLIALLRSDQSENVRVAAILALSVANPGSISTPIEIAMKDNSRAVRVVGLDLLTKTDISQDLMVSLLQDVIQNRTTTEKQAALISLGNLENSAELPIWTTLLDDLSKNKLPSEVMIELEEAIDETGSADLRTKYDKIQEERTGGDLVALYSGALDGGSVRAGRNIFFQNQTAQCIRCHGYDDMGGVAGPHLNGVANRATKTELLEALIDPSKRLAPGYGIVQLELKNGTTVNGTLMEEKEDGLLIKVGAKPDTLIMNSSIAERINSPSSMPDMKALLTKREIRDLVSFLSTLTKEWE</sequence>
<dbReference type="Proteomes" id="UP000249610">
    <property type="component" value="Unassembled WGS sequence"/>
</dbReference>
<evidence type="ECO:0000256" key="3">
    <source>
        <dbReference type="ARBA" id="ARBA00023004"/>
    </source>
</evidence>
<dbReference type="InterPro" id="IPR011041">
    <property type="entry name" value="Quinoprot_gluc/sorb_DH_b-prop"/>
</dbReference>
<dbReference type="Gene3D" id="1.25.10.10">
    <property type="entry name" value="Leucine-rich Repeat Variant"/>
    <property type="match status" value="3"/>
</dbReference>
<dbReference type="PANTHER" id="PTHR33546">
    <property type="entry name" value="LARGE, MULTIFUNCTIONAL SECRETED PROTEIN-RELATED"/>
    <property type="match status" value="1"/>
</dbReference>
<dbReference type="AlphaFoldDB" id="A0A327PNI5"/>
<dbReference type="SUPFAM" id="SSF46626">
    <property type="entry name" value="Cytochrome c"/>
    <property type="match status" value="1"/>
</dbReference>
<gene>
    <name evidence="6" type="ORF">LV83_00672</name>
</gene>
<accession>A0A327PNI5</accession>
<dbReference type="InterPro" id="IPR009056">
    <property type="entry name" value="Cyt_c-like_dom"/>
</dbReference>
<dbReference type="RefSeq" id="WP_111610121.1">
    <property type="nucleotide sequence ID" value="NZ_QLLK01000002.1"/>
</dbReference>
<dbReference type="Gene3D" id="1.10.760.10">
    <property type="entry name" value="Cytochrome c-like domain"/>
    <property type="match status" value="1"/>
</dbReference>
<evidence type="ECO:0000313" key="6">
    <source>
        <dbReference type="EMBL" id="RAI93768.1"/>
    </source>
</evidence>
<dbReference type="PROSITE" id="PS51257">
    <property type="entry name" value="PROKAR_LIPOPROTEIN"/>
    <property type="match status" value="1"/>
</dbReference>
<dbReference type="InterPro" id="IPR011042">
    <property type="entry name" value="6-blade_b-propeller_TolB-like"/>
</dbReference>
<keyword evidence="3 4" id="KW-0408">Iron</keyword>
<dbReference type="InterPro" id="IPR004155">
    <property type="entry name" value="PBS_lyase_HEAT"/>
</dbReference>
<dbReference type="SUPFAM" id="SSF50952">
    <property type="entry name" value="Soluble quinoprotein glucose dehydrogenase"/>
    <property type="match status" value="1"/>
</dbReference>
<dbReference type="Pfam" id="PF23500">
    <property type="entry name" value="DUF7133"/>
    <property type="match status" value="1"/>
</dbReference>
<protein>
    <submittedName>
        <fullName evidence="6">Putative heme-binding domain-containing protein</fullName>
    </submittedName>
</protein>
<dbReference type="PANTHER" id="PTHR33546:SF1">
    <property type="entry name" value="LARGE, MULTIFUNCTIONAL SECRETED PROTEIN"/>
    <property type="match status" value="1"/>
</dbReference>
<dbReference type="InterPro" id="IPR016024">
    <property type="entry name" value="ARM-type_fold"/>
</dbReference>
<dbReference type="OrthoDB" id="9808161at2"/>
<dbReference type="InterPro" id="IPR055557">
    <property type="entry name" value="DUF7133"/>
</dbReference>
<proteinExistence type="predicted"/>
<keyword evidence="7" id="KW-1185">Reference proteome</keyword>
<dbReference type="SMART" id="SM00567">
    <property type="entry name" value="EZ_HEAT"/>
    <property type="match status" value="5"/>
</dbReference>
<keyword evidence="2 4" id="KW-0479">Metal-binding</keyword>
<dbReference type="InterPro" id="IPR036909">
    <property type="entry name" value="Cyt_c-like_dom_sf"/>
</dbReference>
<evidence type="ECO:0000313" key="7">
    <source>
        <dbReference type="Proteomes" id="UP000249610"/>
    </source>
</evidence>
<evidence type="ECO:0000256" key="4">
    <source>
        <dbReference type="PROSITE-ProRule" id="PRU00433"/>
    </source>
</evidence>
<name>A0A327PNI5_9BACT</name>
<dbReference type="Gene3D" id="2.120.10.30">
    <property type="entry name" value="TolB, C-terminal domain"/>
    <property type="match status" value="1"/>
</dbReference>
<evidence type="ECO:0000259" key="5">
    <source>
        <dbReference type="PROSITE" id="PS51007"/>
    </source>
</evidence>
<dbReference type="InterPro" id="IPR013427">
    <property type="entry name" value="Haem-bd_dom_put"/>
</dbReference>
<dbReference type="GO" id="GO:0009055">
    <property type="term" value="F:electron transfer activity"/>
    <property type="evidence" value="ECO:0007669"/>
    <property type="project" value="InterPro"/>
</dbReference>
<dbReference type="GO" id="GO:0046872">
    <property type="term" value="F:metal ion binding"/>
    <property type="evidence" value="ECO:0007669"/>
    <property type="project" value="UniProtKB-KW"/>
</dbReference>
<dbReference type="NCBIfam" id="TIGR02603">
    <property type="entry name" value="CxxCH_TIGR02603"/>
    <property type="match status" value="1"/>
</dbReference>
<dbReference type="PROSITE" id="PS51007">
    <property type="entry name" value="CYTC"/>
    <property type="match status" value="1"/>
</dbReference>
<organism evidence="6 7">
    <name type="scientific">Algoriphagus yeomjeoni</name>
    <dbReference type="NCBI Taxonomy" id="291403"/>
    <lineage>
        <taxon>Bacteria</taxon>
        <taxon>Pseudomonadati</taxon>
        <taxon>Bacteroidota</taxon>
        <taxon>Cytophagia</taxon>
        <taxon>Cytophagales</taxon>
        <taxon>Cyclobacteriaceae</taxon>
        <taxon>Algoriphagus</taxon>
    </lineage>
</organism>
<dbReference type="SUPFAM" id="SSF48371">
    <property type="entry name" value="ARM repeat"/>
    <property type="match status" value="1"/>
</dbReference>
<evidence type="ECO:0000256" key="2">
    <source>
        <dbReference type="ARBA" id="ARBA00022723"/>
    </source>
</evidence>
<keyword evidence="1 4" id="KW-0349">Heme</keyword>
<dbReference type="GO" id="GO:0020037">
    <property type="term" value="F:heme binding"/>
    <property type="evidence" value="ECO:0007669"/>
    <property type="project" value="InterPro"/>
</dbReference>